<dbReference type="HOGENOM" id="CLU_027128_1_1_5"/>
<dbReference type="Pfam" id="PF13433">
    <property type="entry name" value="Peripla_BP_5"/>
    <property type="match status" value="1"/>
</dbReference>
<dbReference type="GO" id="GO:0033218">
    <property type="term" value="F:amide binding"/>
    <property type="evidence" value="ECO:0007669"/>
    <property type="project" value="InterPro"/>
</dbReference>
<keyword evidence="3" id="KW-1185">Reference proteome</keyword>
<evidence type="ECO:0000313" key="3">
    <source>
        <dbReference type="Proteomes" id="UP000004291"/>
    </source>
</evidence>
<proteinExistence type="predicted"/>
<reference evidence="2 3" key="2">
    <citation type="submission" date="2012-06" db="EMBL/GenBank/DDBJ databases">
        <authorList>
            <person name="Fiebig A."/>
        </authorList>
    </citation>
    <scope>NUCLEOTIDE SEQUENCE [LARGE SCALE GENOMIC DNA]</scope>
    <source>
        <strain evidence="2 3">DFL-43</strain>
    </source>
</reference>
<dbReference type="AlphaFoldDB" id="A9CZG5"/>
<dbReference type="PANTHER" id="PTHR47628:SF1">
    <property type="entry name" value="ALIPHATIC AMIDASE EXPRESSION-REGULATING PROTEIN"/>
    <property type="match status" value="1"/>
</dbReference>
<dbReference type="Gene3D" id="3.40.50.2300">
    <property type="match status" value="2"/>
</dbReference>
<reference evidence="2 3" key="1">
    <citation type="submission" date="2007-10" db="EMBL/GenBank/DDBJ databases">
        <authorList>
            <person name="Wagner-Dobler I."/>
            <person name="Ferriera S."/>
            <person name="Johnson J."/>
            <person name="Kravitz S."/>
            <person name="Beeson K."/>
            <person name="Sutton G."/>
            <person name="Rogers Y.-H."/>
            <person name="Friedman R."/>
            <person name="Frazier M."/>
            <person name="Venter J.C."/>
        </authorList>
    </citation>
    <scope>NUCLEOTIDE SEQUENCE [LARGE SCALE GENOMIC DNA]</scope>
    <source>
        <strain evidence="2 3">DFL-43</strain>
    </source>
</reference>
<dbReference type="PANTHER" id="PTHR47628">
    <property type="match status" value="1"/>
</dbReference>
<dbReference type="STRING" id="411684.HPDFL43_01170"/>
<dbReference type="eggNOG" id="COG0683">
    <property type="taxonomic scope" value="Bacteria"/>
</dbReference>
<comment type="caution">
    <text evidence="2">The sequence shown here is derived from an EMBL/GenBank/DDBJ whole genome shotgun (WGS) entry which is preliminary data.</text>
</comment>
<feature type="compositionally biased region" description="Polar residues" evidence="1">
    <location>
        <begin position="9"/>
        <end position="27"/>
    </location>
</feature>
<dbReference type="InterPro" id="IPR039570">
    <property type="entry name" value="AmiC_PBP1"/>
</dbReference>
<name>A9CZG5_HOEPD</name>
<feature type="region of interest" description="Disordered" evidence="1">
    <location>
        <begin position="1"/>
        <end position="27"/>
    </location>
</feature>
<evidence type="ECO:0000313" key="2">
    <source>
        <dbReference type="EMBL" id="EDQ34765.2"/>
    </source>
</evidence>
<organism evidence="2 3">
    <name type="scientific">Hoeflea phototrophica (strain DSM 17068 / NCIMB 14078 / DFL-43)</name>
    <dbReference type="NCBI Taxonomy" id="411684"/>
    <lineage>
        <taxon>Bacteria</taxon>
        <taxon>Pseudomonadati</taxon>
        <taxon>Pseudomonadota</taxon>
        <taxon>Alphaproteobacteria</taxon>
        <taxon>Hyphomicrobiales</taxon>
        <taxon>Rhizobiaceae</taxon>
        <taxon>Hoeflea</taxon>
    </lineage>
</organism>
<evidence type="ECO:0000256" key="1">
    <source>
        <dbReference type="SAM" id="MobiDB-lite"/>
    </source>
</evidence>
<dbReference type="CDD" id="cd06357">
    <property type="entry name" value="PBP1_AmiC"/>
    <property type="match status" value="1"/>
</dbReference>
<gene>
    <name evidence="2" type="ORF">HPDFL43_01170</name>
</gene>
<protein>
    <submittedName>
        <fullName evidence="2">ABC-type branched-chain amino acid transport system, periplasmic component</fullName>
    </submittedName>
</protein>
<dbReference type="EMBL" id="ABIA03000002">
    <property type="protein sequence ID" value="EDQ34765.2"/>
    <property type="molecule type" value="Genomic_DNA"/>
</dbReference>
<accession>A9CZG5</accession>
<dbReference type="InterPro" id="IPR028082">
    <property type="entry name" value="Peripla_BP_I"/>
</dbReference>
<sequence length="456" mass="50152">MFRTPVCSRKTSSVLGASPNRNRSRTNGTAIGKAAVAAAVRTASVLLAFKGRLRIDELSCRRAHFADFIFVRTMSTETNSDFIKIGSLFSRTGVTAFVERTLSNAVSLAVSEVNSAGGIGGRHLVLEEADPKGDLKLFEAETLRLLESGVSNFFGCYLSSTRKVTLPIIAQHQKLLFYPTFYEGFEFSPNCIYSGAVPNQNTFWLADYLLDSYEKKYLLVGSNYVFPYETNRVMRDLVANRGGDVVDEIYIPLNPSPEEIARVIEKIKAALPIVVFSTLVGQGAVSFYKAYHEAGIDPKTSPIASLITGEAEVEQIGARASAGHVTAAPYFSSIDTPQNLKFVAHYRDRYGKQSPICAAAEAAYLQVHLFAEAAKRAGAVDRESILRVLPTFSFEAPQGVVRVSRENHHTHLWPKVAIVDANGEFRIVRESFEPVPPDPYLKGFDPGNSQNDEKSF</sequence>
<dbReference type="Proteomes" id="UP000004291">
    <property type="component" value="Chromosome"/>
</dbReference>
<dbReference type="SUPFAM" id="SSF53822">
    <property type="entry name" value="Periplasmic binding protein-like I"/>
    <property type="match status" value="1"/>
</dbReference>